<proteinExistence type="predicted"/>
<dbReference type="PANTHER" id="PTHR11360:SF303">
    <property type="entry name" value="MAJOR FACILITATOR SUPERFAMILY (MFS) PROFILE DOMAIN-CONTAINING PROTEIN"/>
    <property type="match status" value="1"/>
</dbReference>
<evidence type="ECO:0000256" key="2">
    <source>
        <dbReference type="SAM" id="MobiDB-lite"/>
    </source>
</evidence>
<dbReference type="OMA" id="DFRIFCD"/>
<keyword evidence="3" id="KW-1133">Transmembrane helix</keyword>
<evidence type="ECO:0000256" key="1">
    <source>
        <dbReference type="ARBA" id="ARBA00004141"/>
    </source>
</evidence>
<feature type="transmembrane region" description="Helical" evidence="3">
    <location>
        <begin position="336"/>
        <end position="359"/>
    </location>
</feature>
<dbReference type="SUPFAM" id="SSF103473">
    <property type="entry name" value="MFS general substrate transporter"/>
    <property type="match status" value="1"/>
</dbReference>
<organism evidence="5 6">
    <name type="scientific">Strongylocentrotus purpuratus</name>
    <name type="common">Purple sea urchin</name>
    <dbReference type="NCBI Taxonomy" id="7668"/>
    <lineage>
        <taxon>Eukaryota</taxon>
        <taxon>Metazoa</taxon>
        <taxon>Echinodermata</taxon>
        <taxon>Eleutherozoa</taxon>
        <taxon>Echinozoa</taxon>
        <taxon>Echinoidea</taxon>
        <taxon>Euechinoidea</taxon>
        <taxon>Echinacea</taxon>
        <taxon>Camarodonta</taxon>
        <taxon>Echinidea</taxon>
        <taxon>Strongylocentrotidae</taxon>
        <taxon>Strongylocentrotus</taxon>
    </lineage>
</organism>
<feature type="transmembrane region" description="Helical" evidence="3">
    <location>
        <begin position="139"/>
        <end position="160"/>
    </location>
</feature>
<dbReference type="GO" id="GO:0008028">
    <property type="term" value="F:monocarboxylic acid transmembrane transporter activity"/>
    <property type="evidence" value="ECO:0000318"/>
    <property type="project" value="GO_Central"/>
</dbReference>
<evidence type="ECO:0000256" key="3">
    <source>
        <dbReference type="SAM" id="Phobius"/>
    </source>
</evidence>
<reference evidence="5" key="2">
    <citation type="submission" date="2021-01" db="UniProtKB">
        <authorList>
            <consortium name="EnsemblMetazoa"/>
        </authorList>
    </citation>
    <scope>IDENTIFICATION</scope>
</reference>
<accession>A0A7M7LTU5</accession>
<feature type="domain" description="Major facilitator superfamily (MFS) profile" evidence="4">
    <location>
        <begin position="16"/>
        <end position="484"/>
    </location>
</feature>
<keyword evidence="6" id="KW-1185">Reference proteome</keyword>
<keyword evidence="3" id="KW-0472">Membrane</keyword>
<protein>
    <recommendedName>
        <fullName evidence="4">Major facilitator superfamily (MFS) profile domain-containing protein</fullName>
    </recommendedName>
</protein>
<feature type="transmembrane region" description="Helical" evidence="3">
    <location>
        <begin position="301"/>
        <end position="324"/>
    </location>
</feature>
<feature type="transmembrane region" description="Helical" evidence="3">
    <location>
        <begin position="172"/>
        <end position="191"/>
    </location>
</feature>
<feature type="transmembrane region" description="Helical" evidence="3">
    <location>
        <begin position="15"/>
        <end position="34"/>
    </location>
</feature>
<feature type="transmembrane region" description="Helical" evidence="3">
    <location>
        <begin position="54"/>
        <end position="73"/>
    </location>
</feature>
<feature type="compositionally biased region" description="Polar residues" evidence="2">
    <location>
        <begin position="202"/>
        <end position="221"/>
    </location>
</feature>
<feature type="transmembrane region" description="Helical" evidence="3">
    <location>
        <begin position="371"/>
        <end position="401"/>
    </location>
</feature>
<dbReference type="GO" id="GO:0005886">
    <property type="term" value="C:plasma membrane"/>
    <property type="evidence" value="ECO:0000318"/>
    <property type="project" value="GO_Central"/>
</dbReference>
<evidence type="ECO:0000259" key="4">
    <source>
        <dbReference type="PROSITE" id="PS50850"/>
    </source>
</evidence>
<dbReference type="AlphaFoldDB" id="A0A7M7LTU5"/>
<keyword evidence="3" id="KW-0812">Transmembrane</keyword>
<dbReference type="Proteomes" id="UP000007110">
    <property type="component" value="Unassembled WGS sequence"/>
</dbReference>
<dbReference type="GeneID" id="100892968"/>
<dbReference type="InParanoid" id="A0A7M7LTU5"/>
<dbReference type="RefSeq" id="XP_011680324.1">
    <property type="nucleotide sequence ID" value="XM_011682022.2"/>
</dbReference>
<feature type="transmembrane region" description="Helical" evidence="3">
    <location>
        <begin position="85"/>
        <end position="107"/>
    </location>
</feature>
<dbReference type="PANTHER" id="PTHR11360">
    <property type="entry name" value="MONOCARBOXYLATE TRANSPORTER"/>
    <property type="match status" value="1"/>
</dbReference>
<dbReference type="Pfam" id="PF07690">
    <property type="entry name" value="MFS_1"/>
    <property type="match status" value="1"/>
</dbReference>
<dbReference type="InterPro" id="IPR011701">
    <property type="entry name" value="MFS"/>
</dbReference>
<dbReference type="KEGG" id="spu:100892968"/>
<feature type="transmembrane region" description="Helical" evidence="3">
    <location>
        <begin position="113"/>
        <end position="132"/>
    </location>
</feature>
<feature type="transmembrane region" description="Helical" evidence="3">
    <location>
        <begin position="461"/>
        <end position="483"/>
    </location>
</feature>
<comment type="subcellular location">
    <subcellularLocation>
        <location evidence="1">Membrane</location>
        <topology evidence="1">Multi-pass membrane protein</topology>
    </subcellularLocation>
</comment>
<feature type="region of interest" description="Disordered" evidence="2">
    <location>
        <begin position="197"/>
        <end position="263"/>
    </location>
</feature>
<evidence type="ECO:0000313" key="6">
    <source>
        <dbReference type="Proteomes" id="UP000007110"/>
    </source>
</evidence>
<reference evidence="6" key="1">
    <citation type="submission" date="2015-02" db="EMBL/GenBank/DDBJ databases">
        <title>Genome sequencing for Strongylocentrotus purpuratus.</title>
        <authorList>
            <person name="Murali S."/>
            <person name="Liu Y."/>
            <person name="Vee V."/>
            <person name="English A."/>
            <person name="Wang M."/>
            <person name="Skinner E."/>
            <person name="Han Y."/>
            <person name="Muzny D.M."/>
            <person name="Worley K.C."/>
            <person name="Gibbs R.A."/>
        </authorList>
    </citation>
    <scope>NUCLEOTIDE SEQUENCE</scope>
</reference>
<dbReference type="InterPro" id="IPR050327">
    <property type="entry name" value="Proton-linked_MCT"/>
</dbReference>
<dbReference type="InterPro" id="IPR036259">
    <property type="entry name" value="MFS_trans_sf"/>
</dbReference>
<name>A0A7M7LTU5_STRPU</name>
<dbReference type="OrthoDB" id="6499973at2759"/>
<dbReference type="InterPro" id="IPR020846">
    <property type="entry name" value="MFS_dom"/>
</dbReference>
<dbReference type="Gene3D" id="1.20.1250.20">
    <property type="entry name" value="MFS general substrate transporter like domains"/>
    <property type="match status" value="1"/>
</dbReference>
<sequence>MSQCSCSLRDLHPTWGWLVVVGAFVVNLVCIGTLKSFGVLLPYLVENLNTSTSYIGLAVGLSHGLSVGFAIVTNQLLKKINARKLIIFGGLMAGGGYCGCAVVTTIQEFMTCVIISALGYGLVILSIRVTVVRYFPANYFIAASIMLSGGGVGMMVLPLLTEFLIEVYGWRGALLLIGGLNLQTMVAGALLRPCPTDRTHESTPLTSNQSINHGPTYSRLASDNDGDENTLSPADSRQKYDPTSKNSPTRKEDLPGTSSSSYHSEELLEDQAPWGVWKNIKHGFIQMVHILDFRIFCDYPMFSLTLVAIFLHGITYTGWIVFLVPNAIAKGYSPYTAVSLAAIGGASNVVGRLSIGFFLQMTERCLTPTDAFAGALMISAIAFFMNPVANMFAVIAIAAVINGISNGSKTVLVTLVSRSSVSPERFPTALSFAMFVRGFSEPLGGLITGWMYDRTLSYNDAFLVLGALDACGFVFMVLARCFACHSKA</sequence>
<dbReference type="PROSITE" id="PS50850">
    <property type="entry name" value="MFS"/>
    <property type="match status" value="1"/>
</dbReference>
<evidence type="ECO:0000313" key="5">
    <source>
        <dbReference type="EnsemblMetazoa" id="XP_011680324"/>
    </source>
</evidence>
<dbReference type="EnsemblMetazoa" id="XM_011682022">
    <property type="protein sequence ID" value="XP_011680324"/>
    <property type="gene ID" value="LOC100892968"/>
</dbReference>